<keyword evidence="11" id="KW-0786">Thiamine pyrophosphate</keyword>
<dbReference type="KEGG" id="taut:V4D30_02665"/>
<accession>A0AAU8H0W8</accession>
<dbReference type="InterPro" id="IPR020826">
    <property type="entry name" value="Transketolase_BS"/>
</dbReference>
<dbReference type="SMART" id="SM00861">
    <property type="entry name" value="Transket_pyr"/>
    <property type="match status" value="1"/>
</dbReference>
<proteinExistence type="inferred from homology"/>
<dbReference type="Gene3D" id="3.40.50.970">
    <property type="match status" value="2"/>
</dbReference>
<dbReference type="InterPro" id="IPR005475">
    <property type="entry name" value="Transketolase-like_Pyr-bd"/>
</dbReference>
<dbReference type="GO" id="GO:0046872">
    <property type="term" value="F:metal ion binding"/>
    <property type="evidence" value="ECO:0007669"/>
    <property type="project" value="UniProtKB-KW"/>
</dbReference>
<dbReference type="Pfam" id="PF02780">
    <property type="entry name" value="Transketolase_C"/>
    <property type="match status" value="1"/>
</dbReference>
<dbReference type="CDD" id="cd02012">
    <property type="entry name" value="TPP_TK"/>
    <property type="match status" value="1"/>
</dbReference>
<evidence type="ECO:0000256" key="6">
    <source>
        <dbReference type="ARBA" id="ARBA00011738"/>
    </source>
</evidence>
<feature type="domain" description="Transketolase-like pyrimidine-binding" evidence="12">
    <location>
        <begin position="304"/>
        <end position="467"/>
    </location>
</feature>
<dbReference type="RefSeq" id="WP_353684712.1">
    <property type="nucleotide sequence ID" value="NZ_CP144373.1"/>
</dbReference>
<comment type="cofactor">
    <cofactor evidence="4">
        <name>thiamine diphosphate</name>
        <dbReference type="ChEBI" id="CHEBI:58937"/>
    </cofactor>
</comment>
<comment type="subunit">
    <text evidence="6">Homodimer.</text>
</comment>
<dbReference type="PANTHER" id="PTHR43195:SF1">
    <property type="entry name" value="FI06132P-RELATED"/>
    <property type="match status" value="1"/>
</dbReference>
<dbReference type="InterPro" id="IPR009014">
    <property type="entry name" value="Transketo_C/PFOR_II"/>
</dbReference>
<evidence type="ECO:0000256" key="5">
    <source>
        <dbReference type="ARBA" id="ARBA00007131"/>
    </source>
</evidence>
<dbReference type="Gene3D" id="3.40.50.920">
    <property type="match status" value="1"/>
</dbReference>
<gene>
    <name evidence="13" type="ORF">V4D30_02665</name>
</gene>
<evidence type="ECO:0000256" key="9">
    <source>
        <dbReference type="ARBA" id="ARBA00022837"/>
    </source>
</evidence>
<evidence type="ECO:0000256" key="7">
    <source>
        <dbReference type="ARBA" id="ARBA00022679"/>
    </source>
</evidence>
<evidence type="ECO:0000256" key="8">
    <source>
        <dbReference type="ARBA" id="ARBA00022723"/>
    </source>
</evidence>
<evidence type="ECO:0000256" key="3">
    <source>
        <dbReference type="ARBA" id="ARBA00001946"/>
    </source>
</evidence>
<evidence type="ECO:0000256" key="2">
    <source>
        <dbReference type="ARBA" id="ARBA00001936"/>
    </source>
</evidence>
<evidence type="ECO:0000259" key="12">
    <source>
        <dbReference type="SMART" id="SM00861"/>
    </source>
</evidence>
<reference evidence="13" key="1">
    <citation type="submission" date="2024-01" db="EMBL/GenBank/DDBJ databases">
        <title>The first autotrophic representatives of the genus Thermodesulfovibrio.</title>
        <authorList>
            <person name="Maltseva A.I."/>
            <person name="Elcheninov A.G."/>
            <person name="Kublanov I.V."/>
            <person name="Lebedinsky A.V."/>
            <person name="Frolov E.N."/>
        </authorList>
    </citation>
    <scope>NUCLEOTIDE SEQUENCE</scope>
    <source>
        <strain evidence="13">3907-1M</strain>
    </source>
</reference>
<dbReference type="GO" id="GO:0005737">
    <property type="term" value="C:cytoplasm"/>
    <property type="evidence" value="ECO:0007669"/>
    <property type="project" value="UniProtKB-ARBA"/>
</dbReference>
<evidence type="ECO:0000256" key="1">
    <source>
        <dbReference type="ARBA" id="ARBA00001913"/>
    </source>
</evidence>
<keyword evidence="8" id="KW-0479">Metal-binding</keyword>
<evidence type="ECO:0000256" key="4">
    <source>
        <dbReference type="ARBA" id="ARBA00001964"/>
    </source>
</evidence>
<dbReference type="GO" id="GO:0004802">
    <property type="term" value="F:transketolase activity"/>
    <property type="evidence" value="ECO:0007669"/>
    <property type="project" value="UniProtKB-EC"/>
</dbReference>
<dbReference type="EMBL" id="CP144373">
    <property type="protein sequence ID" value="XCH47186.1"/>
    <property type="molecule type" value="Genomic_DNA"/>
</dbReference>
<dbReference type="FunFam" id="3.40.50.970:FF:000129">
    <property type="entry name" value="Transketolase"/>
    <property type="match status" value="1"/>
</dbReference>
<organism evidence="13">
    <name type="scientific">Thermodesulfovibrio autotrophicus</name>
    <dbReference type="NCBI Taxonomy" id="3118333"/>
    <lineage>
        <taxon>Bacteria</taxon>
        <taxon>Pseudomonadati</taxon>
        <taxon>Nitrospirota</taxon>
        <taxon>Thermodesulfovibrionia</taxon>
        <taxon>Thermodesulfovibrionales</taxon>
        <taxon>Thermodesulfovibrionaceae</taxon>
        <taxon>Thermodesulfovibrio</taxon>
    </lineage>
</organism>
<dbReference type="EC" id="2.2.1.1" evidence="13"/>
<comment type="cofactor">
    <cofactor evidence="2">
        <name>Mn(2+)</name>
        <dbReference type="ChEBI" id="CHEBI:29035"/>
    </cofactor>
</comment>
<dbReference type="InterPro" id="IPR005474">
    <property type="entry name" value="Transketolase_N"/>
</dbReference>
<dbReference type="InterPro" id="IPR029061">
    <property type="entry name" value="THDP-binding"/>
</dbReference>
<sequence>MKDFYELSKLVRYYILLSTTRAGSGHPTTCLSAVELMVSLLFGGFFHFDADNPDNPNNDRLIFSKGHAAPLLYSLWTVAGRITEEELTTLRKFGSPLEGHPVRAFPYAEAATGSLGQGLSIGVGMAINGKYIDRLPYRVFVLLGDSEMAEGSVWEAVQLASYYKLDNLIGIIDVNRLGQRGETMYGWDLSAYERRVSSFGWKTICIDGHNFNEIFKAYEEALKNNSPSMIIAKTVKGKGVSFLEDREGRHGVALSEAEFEEALKELGEIKRLTASVKKPDSLKPEPQPLKINEFTKRYNIGEMVATRRAYGEALVKLFPEFSDIVVLDAEVSNSTYAEIFKKHYPERFFECFVAEQNMVGMAVGLALRGKIPFVSTFAAFLTRAFDHIRMAQYSDANIKFVGSHAGVSIGQDGPSQMGLEDIAMMRSILNSVVVYPSDAVSTEKLVREAAKHKGIVYIRTTRSATPVIYNYDEEFPIGGSKVIKRSDKDLCTVIAAGITLHEALKAYEELKKRGIFIRVIDLYSVKPLDVETLKEALSETKAIITVEDHYPAGGIGEAVKSEVGSDRVYSLACRKTPKSGTPEELLDYEEISAKAIVECINKLSKLL</sequence>
<comment type="cofactor">
    <cofactor evidence="1">
        <name>Ca(2+)</name>
        <dbReference type="ChEBI" id="CHEBI:29108"/>
    </cofactor>
</comment>
<dbReference type="AlphaFoldDB" id="A0AAU8H0W8"/>
<comment type="similarity">
    <text evidence="5">Belongs to the transketolase family.</text>
</comment>
<evidence type="ECO:0000256" key="10">
    <source>
        <dbReference type="ARBA" id="ARBA00022842"/>
    </source>
</evidence>
<keyword evidence="10" id="KW-0460">Magnesium</keyword>
<protein>
    <submittedName>
        <fullName evidence="13">Transketolase</fullName>
        <ecNumber evidence="13">2.2.1.1</ecNumber>
    </submittedName>
</protein>
<dbReference type="Pfam" id="PF00456">
    <property type="entry name" value="Transketolase_N"/>
    <property type="match status" value="1"/>
</dbReference>
<dbReference type="SUPFAM" id="SSF52922">
    <property type="entry name" value="TK C-terminal domain-like"/>
    <property type="match status" value="1"/>
</dbReference>
<evidence type="ECO:0000313" key="13">
    <source>
        <dbReference type="EMBL" id="XCH47186.1"/>
    </source>
</evidence>
<dbReference type="NCBIfam" id="NF004559">
    <property type="entry name" value="PRK05899.2-5"/>
    <property type="match status" value="1"/>
</dbReference>
<keyword evidence="9" id="KW-0106">Calcium</keyword>
<keyword evidence="7 13" id="KW-0808">Transferase</keyword>
<dbReference type="Pfam" id="PF02779">
    <property type="entry name" value="Transket_pyr"/>
    <property type="match status" value="1"/>
</dbReference>
<dbReference type="PROSITE" id="PS00802">
    <property type="entry name" value="TRANSKETOLASE_2"/>
    <property type="match status" value="1"/>
</dbReference>
<name>A0AAU8H0W8_9BACT</name>
<dbReference type="CDD" id="cd07033">
    <property type="entry name" value="TPP_PYR_DXS_TK_like"/>
    <property type="match status" value="1"/>
</dbReference>
<dbReference type="SUPFAM" id="SSF52518">
    <property type="entry name" value="Thiamin diphosphate-binding fold (THDP-binding)"/>
    <property type="match status" value="2"/>
</dbReference>
<dbReference type="PANTHER" id="PTHR43195">
    <property type="entry name" value="TRANSKETOLASE"/>
    <property type="match status" value="1"/>
</dbReference>
<dbReference type="InterPro" id="IPR033248">
    <property type="entry name" value="Transketolase_C"/>
</dbReference>
<comment type="cofactor">
    <cofactor evidence="3">
        <name>Mg(2+)</name>
        <dbReference type="ChEBI" id="CHEBI:18420"/>
    </cofactor>
</comment>
<dbReference type="InterPro" id="IPR051424">
    <property type="entry name" value="Transketolase-like"/>
</dbReference>
<evidence type="ECO:0000256" key="11">
    <source>
        <dbReference type="ARBA" id="ARBA00023052"/>
    </source>
</evidence>
<dbReference type="GO" id="GO:0030976">
    <property type="term" value="F:thiamine pyrophosphate binding"/>
    <property type="evidence" value="ECO:0007669"/>
    <property type="project" value="TreeGrafter"/>
</dbReference>